<dbReference type="AlphaFoldDB" id="A0A654TJ74"/>
<protein>
    <submittedName>
        <fullName evidence="1">Uncharacterized protein</fullName>
    </submittedName>
</protein>
<evidence type="ECO:0000313" key="1">
    <source>
        <dbReference type="EMBL" id="CFE48415.1"/>
    </source>
</evidence>
<dbReference type="EMBL" id="CFOH01000124">
    <property type="protein sequence ID" value="CFE48415.1"/>
    <property type="molecule type" value="Genomic_DNA"/>
</dbReference>
<name>A0A654TJ74_MYCTX</name>
<accession>A0A654TJ74</accession>
<proteinExistence type="predicted"/>
<evidence type="ECO:0000313" key="2">
    <source>
        <dbReference type="Proteomes" id="UP000046947"/>
    </source>
</evidence>
<dbReference type="Proteomes" id="UP000046947">
    <property type="component" value="Unassembled WGS sequence"/>
</dbReference>
<gene>
    <name evidence="1" type="ORF">ERS007688_01079</name>
</gene>
<sequence length="91" mass="10191">MYRFDVSGPNESICWAILIMSSVVTPRIWVSPRSNSALPCARGTTATSADNARMSVMPRPSIRKWSVRMRCRTNFLVRARNAAPTSFSRPS</sequence>
<organism evidence="1 2">
    <name type="scientific">Mycobacterium tuberculosis</name>
    <dbReference type="NCBI Taxonomy" id="1773"/>
    <lineage>
        <taxon>Bacteria</taxon>
        <taxon>Bacillati</taxon>
        <taxon>Actinomycetota</taxon>
        <taxon>Actinomycetes</taxon>
        <taxon>Mycobacteriales</taxon>
        <taxon>Mycobacteriaceae</taxon>
        <taxon>Mycobacterium</taxon>
        <taxon>Mycobacterium tuberculosis complex</taxon>
    </lineage>
</organism>
<reference evidence="1 2" key="1">
    <citation type="submission" date="2015-03" db="EMBL/GenBank/DDBJ databases">
        <authorList>
            <consortium name="Pathogen Informatics"/>
        </authorList>
    </citation>
    <scope>NUCLEOTIDE SEQUENCE [LARGE SCALE GENOMIC DNA]</scope>
    <source>
        <strain evidence="1 2">H09601792</strain>
    </source>
</reference>